<dbReference type="AlphaFoldDB" id="A0A433CX27"/>
<dbReference type="CDD" id="cd00034">
    <property type="entry name" value="CSD"/>
    <property type="match status" value="1"/>
</dbReference>
<dbReference type="InterPro" id="IPR023779">
    <property type="entry name" value="Chromodomain_CS"/>
</dbReference>
<dbReference type="PRINTS" id="PR00504">
    <property type="entry name" value="CHROMODOMAIN"/>
</dbReference>
<name>A0A433CX27_9FUNG</name>
<feature type="domain" description="Chromo" evidence="4">
    <location>
        <begin position="106"/>
        <end position="143"/>
    </location>
</feature>
<feature type="compositionally biased region" description="Acidic residues" evidence="3">
    <location>
        <begin position="94"/>
        <end position="104"/>
    </location>
</feature>
<dbReference type="GO" id="GO:0000792">
    <property type="term" value="C:heterochromatin"/>
    <property type="evidence" value="ECO:0007669"/>
    <property type="project" value="UniProtKB-ARBA"/>
</dbReference>
<evidence type="ECO:0000313" key="5">
    <source>
        <dbReference type="EMBL" id="RUP43135.1"/>
    </source>
</evidence>
<dbReference type="PROSITE" id="PS50013">
    <property type="entry name" value="CHROMO_2"/>
    <property type="match status" value="1"/>
</dbReference>
<gene>
    <name evidence="5" type="ORF">BC936DRAFT_137561</name>
</gene>
<dbReference type="EMBL" id="RBNI01011605">
    <property type="protein sequence ID" value="RUP43135.1"/>
    <property type="molecule type" value="Genomic_DNA"/>
</dbReference>
<dbReference type="OrthoDB" id="433924at2759"/>
<evidence type="ECO:0000256" key="1">
    <source>
        <dbReference type="ARBA" id="ARBA00004123"/>
    </source>
</evidence>
<keyword evidence="2" id="KW-0539">Nucleus</keyword>
<feature type="non-terminal residue" evidence="5">
    <location>
        <position position="208"/>
    </location>
</feature>
<feature type="region of interest" description="Disordered" evidence="3">
    <location>
        <begin position="38"/>
        <end position="106"/>
    </location>
</feature>
<dbReference type="InterPro" id="IPR008251">
    <property type="entry name" value="Chromo_shadow_dom"/>
</dbReference>
<protein>
    <recommendedName>
        <fullName evidence="4">Chromo domain-containing protein</fullName>
    </recommendedName>
</protein>
<proteinExistence type="predicted"/>
<dbReference type="PROSITE" id="PS00598">
    <property type="entry name" value="CHROMO_1"/>
    <property type="match status" value="1"/>
</dbReference>
<reference evidence="5 6" key="1">
    <citation type="journal article" date="2018" name="New Phytol.">
        <title>Phylogenomics of Endogonaceae and evolution of mycorrhizas within Mucoromycota.</title>
        <authorList>
            <person name="Chang Y."/>
            <person name="Desiro A."/>
            <person name="Na H."/>
            <person name="Sandor L."/>
            <person name="Lipzen A."/>
            <person name="Clum A."/>
            <person name="Barry K."/>
            <person name="Grigoriev I.V."/>
            <person name="Martin F.M."/>
            <person name="Stajich J.E."/>
            <person name="Smith M.E."/>
            <person name="Bonito G."/>
            <person name="Spatafora J.W."/>
        </authorList>
    </citation>
    <scope>NUCLEOTIDE SEQUENCE [LARGE SCALE GENOMIC DNA]</scope>
    <source>
        <strain evidence="5 6">GMNB39</strain>
    </source>
</reference>
<dbReference type="PANTHER" id="PTHR22812">
    <property type="entry name" value="CHROMOBOX PROTEIN"/>
    <property type="match status" value="1"/>
</dbReference>
<dbReference type="InterPro" id="IPR051219">
    <property type="entry name" value="Heterochromatin_chromo-domain"/>
</dbReference>
<sequence>MTLNKARDVHKKCPQQLIDFYERHLKFKDATTTMTELLRKKRAPSDDNGDLVMEDAPPTARSETNDAEQQKAADKSAENGENTMEEEKGAKAEEDGENEEEGEERWEVEKITNHTARKGAVKYWVKWIGYSEDENTWEPHINMMEYVYSRWLLTRLSFSTSSHYVLDAPEAVGEYWKSIKNGKEIYAKLFGTSGKGAKNNDVASSNKR</sequence>
<organism evidence="5 6">
    <name type="scientific">Jimgerdemannia flammicorona</name>
    <dbReference type="NCBI Taxonomy" id="994334"/>
    <lineage>
        <taxon>Eukaryota</taxon>
        <taxon>Fungi</taxon>
        <taxon>Fungi incertae sedis</taxon>
        <taxon>Mucoromycota</taxon>
        <taxon>Mucoromycotina</taxon>
        <taxon>Endogonomycetes</taxon>
        <taxon>Endogonales</taxon>
        <taxon>Endogonaceae</taxon>
        <taxon>Jimgerdemannia</taxon>
    </lineage>
</organism>
<dbReference type="Proteomes" id="UP000268093">
    <property type="component" value="Unassembled WGS sequence"/>
</dbReference>
<evidence type="ECO:0000313" key="6">
    <source>
        <dbReference type="Proteomes" id="UP000268093"/>
    </source>
</evidence>
<comment type="caution">
    <text evidence="5">The sequence shown here is derived from an EMBL/GenBank/DDBJ whole genome shotgun (WGS) entry which is preliminary data.</text>
</comment>
<evidence type="ECO:0000259" key="4">
    <source>
        <dbReference type="PROSITE" id="PS50013"/>
    </source>
</evidence>
<feature type="compositionally biased region" description="Basic and acidic residues" evidence="3">
    <location>
        <begin position="68"/>
        <end position="78"/>
    </location>
</feature>
<dbReference type="InterPro" id="IPR000953">
    <property type="entry name" value="Chromo/chromo_shadow_dom"/>
</dbReference>
<dbReference type="SMART" id="SM00298">
    <property type="entry name" value="CHROMO"/>
    <property type="match status" value="1"/>
</dbReference>
<dbReference type="Pfam" id="PF01393">
    <property type="entry name" value="Chromo_shadow"/>
    <property type="match status" value="1"/>
</dbReference>
<dbReference type="InterPro" id="IPR016197">
    <property type="entry name" value="Chromo-like_dom_sf"/>
</dbReference>
<evidence type="ECO:0000256" key="3">
    <source>
        <dbReference type="SAM" id="MobiDB-lite"/>
    </source>
</evidence>
<dbReference type="SUPFAM" id="SSF54160">
    <property type="entry name" value="Chromo domain-like"/>
    <property type="match status" value="2"/>
</dbReference>
<accession>A0A433CX27</accession>
<dbReference type="InterPro" id="IPR023780">
    <property type="entry name" value="Chromo_domain"/>
</dbReference>
<comment type="subcellular location">
    <subcellularLocation>
        <location evidence="1">Nucleus</location>
    </subcellularLocation>
</comment>
<dbReference type="GO" id="GO:0005634">
    <property type="term" value="C:nucleus"/>
    <property type="evidence" value="ECO:0007669"/>
    <property type="project" value="UniProtKB-SubCell"/>
</dbReference>
<keyword evidence="6" id="KW-1185">Reference proteome</keyword>
<dbReference type="Gene3D" id="2.40.50.40">
    <property type="match status" value="2"/>
</dbReference>
<dbReference type="InterPro" id="IPR017984">
    <property type="entry name" value="Chromo_dom_subgr"/>
</dbReference>
<dbReference type="Pfam" id="PF00385">
    <property type="entry name" value="Chromo"/>
    <property type="match status" value="1"/>
</dbReference>
<evidence type="ECO:0000256" key="2">
    <source>
        <dbReference type="ARBA" id="ARBA00023242"/>
    </source>
</evidence>